<feature type="transmembrane region" description="Helical" evidence="1">
    <location>
        <begin position="269"/>
        <end position="286"/>
    </location>
</feature>
<dbReference type="InterPro" id="IPR002559">
    <property type="entry name" value="Transposase_11"/>
</dbReference>
<sequence>MYICKLHNEELKYIIQRYTNNDKPEFTDQEVMTVYLFCVQQEQRFRVSQIYAFADEYLRSWFPSLPSYQAFNNRLNRLSEAFKAVAAHSFTTFVPMECNTDVSLLDSMPIITCSGKRSGRVATEITDKGYCSTKSLYYYGLKLHALAFFRPKRLPFPEQVVITPASESDLNVFRQDWGSIANRTFFGDKIYHDANFFEDLAINANSDMLTPVKGVKGQADVIKQRDKAANDLFSTAVSTVRQPIESLFNWLIEKTDIQRANKVRSTKGLLVHVFGKIAAAFIYLIFNS</sequence>
<dbReference type="Pfam" id="PF01609">
    <property type="entry name" value="DDE_Tnp_1"/>
    <property type="match status" value="1"/>
</dbReference>
<dbReference type="GO" id="GO:0004803">
    <property type="term" value="F:transposase activity"/>
    <property type="evidence" value="ECO:0007669"/>
    <property type="project" value="InterPro"/>
</dbReference>
<keyword evidence="1" id="KW-1133">Transmembrane helix</keyword>
<keyword evidence="4" id="KW-1185">Reference proteome</keyword>
<dbReference type="EMBL" id="SOZE01000085">
    <property type="protein sequence ID" value="TFF29702.1"/>
    <property type="molecule type" value="Genomic_DNA"/>
</dbReference>
<organism evidence="3 4">
    <name type="scientific">Mucilaginibacter psychrotolerans</name>
    <dbReference type="NCBI Taxonomy" id="1524096"/>
    <lineage>
        <taxon>Bacteria</taxon>
        <taxon>Pseudomonadati</taxon>
        <taxon>Bacteroidota</taxon>
        <taxon>Sphingobacteriia</taxon>
        <taxon>Sphingobacteriales</taxon>
        <taxon>Sphingobacteriaceae</taxon>
        <taxon>Mucilaginibacter</taxon>
    </lineage>
</organism>
<dbReference type="AlphaFoldDB" id="A0A4Y8RXN4"/>
<accession>A0A4Y8RXN4</accession>
<evidence type="ECO:0000259" key="2">
    <source>
        <dbReference type="Pfam" id="PF01609"/>
    </source>
</evidence>
<reference evidence="3 4" key="1">
    <citation type="journal article" date="2017" name="Int. J. Syst. Evol. Microbiol.">
        <title>Mucilaginibacterpsychrotolerans sp. nov., isolated from peatlands.</title>
        <authorList>
            <person name="Deng Y."/>
            <person name="Shen L."/>
            <person name="Xu B."/>
            <person name="Liu Y."/>
            <person name="Gu Z."/>
            <person name="Liu H."/>
            <person name="Zhou Y."/>
        </authorList>
    </citation>
    <scope>NUCLEOTIDE SEQUENCE [LARGE SCALE GENOMIC DNA]</scope>
    <source>
        <strain evidence="3 4">NH7-4</strain>
    </source>
</reference>
<evidence type="ECO:0000313" key="4">
    <source>
        <dbReference type="Proteomes" id="UP000297540"/>
    </source>
</evidence>
<keyword evidence="1" id="KW-0472">Membrane</keyword>
<protein>
    <submittedName>
        <fullName evidence="3">Transposase</fullName>
    </submittedName>
</protein>
<evidence type="ECO:0000256" key="1">
    <source>
        <dbReference type="SAM" id="Phobius"/>
    </source>
</evidence>
<comment type="caution">
    <text evidence="3">The sequence shown here is derived from an EMBL/GenBank/DDBJ whole genome shotgun (WGS) entry which is preliminary data.</text>
</comment>
<dbReference type="GO" id="GO:0003677">
    <property type="term" value="F:DNA binding"/>
    <property type="evidence" value="ECO:0007669"/>
    <property type="project" value="InterPro"/>
</dbReference>
<feature type="domain" description="Transposase IS4-like" evidence="2">
    <location>
        <begin position="101"/>
        <end position="259"/>
    </location>
</feature>
<proteinExistence type="predicted"/>
<keyword evidence="1" id="KW-0812">Transmembrane</keyword>
<dbReference type="OrthoDB" id="1024829at2"/>
<name>A0A4Y8RXN4_9SPHI</name>
<dbReference type="Proteomes" id="UP000297540">
    <property type="component" value="Unassembled WGS sequence"/>
</dbReference>
<evidence type="ECO:0000313" key="3">
    <source>
        <dbReference type="EMBL" id="TFF29702.1"/>
    </source>
</evidence>
<dbReference type="GO" id="GO:0006313">
    <property type="term" value="P:DNA transposition"/>
    <property type="evidence" value="ECO:0007669"/>
    <property type="project" value="InterPro"/>
</dbReference>
<gene>
    <name evidence="3" type="ORF">E2R66_28150</name>
</gene>